<proteinExistence type="inferred from homology"/>
<dbReference type="AlphaFoldDB" id="A0A4Q4ZDR8"/>
<evidence type="ECO:0000259" key="2">
    <source>
        <dbReference type="Pfam" id="PF03795"/>
    </source>
</evidence>
<evidence type="ECO:0000313" key="4">
    <source>
        <dbReference type="Proteomes" id="UP000295198"/>
    </source>
</evidence>
<dbReference type="Pfam" id="PF03795">
    <property type="entry name" value="YCII"/>
    <property type="match status" value="1"/>
</dbReference>
<dbReference type="Gene3D" id="3.30.70.1060">
    <property type="entry name" value="Dimeric alpha+beta barrel"/>
    <property type="match status" value="1"/>
</dbReference>
<gene>
    <name evidence="3" type="ORF">EKO23_11315</name>
</gene>
<dbReference type="Proteomes" id="UP000295198">
    <property type="component" value="Unassembled WGS sequence"/>
</dbReference>
<dbReference type="InterPro" id="IPR005545">
    <property type="entry name" value="YCII"/>
</dbReference>
<accession>A0A4Q4ZDR8</accession>
<reference evidence="3 4" key="1">
    <citation type="submission" date="2019-01" db="EMBL/GenBank/DDBJ databases">
        <title>Nocardioides guangzhouensis sp. nov., an actinobacterium isolated from soil.</title>
        <authorList>
            <person name="Fu Y."/>
            <person name="Cai Y."/>
            <person name="Lin Z."/>
            <person name="Chen P."/>
        </authorList>
    </citation>
    <scope>NUCLEOTIDE SEQUENCE [LARGE SCALE GENOMIC DNA]</scope>
    <source>
        <strain evidence="3 4">130</strain>
    </source>
</reference>
<comment type="similarity">
    <text evidence="1">Belongs to the YciI family.</text>
</comment>
<dbReference type="EMBL" id="SDKM01000014">
    <property type="protein sequence ID" value="RYP85888.1"/>
    <property type="molecule type" value="Genomic_DNA"/>
</dbReference>
<name>A0A4Q4ZDR8_9ACTN</name>
<comment type="caution">
    <text evidence="3">The sequence shown here is derived from an EMBL/GenBank/DDBJ whole genome shotgun (WGS) entry which is preliminary data.</text>
</comment>
<protein>
    <recommendedName>
        <fullName evidence="2">YCII-related domain-containing protein</fullName>
    </recommendedName>
</protein>
<evidence type="ECO:0000313" key="3">
    <source>
        <dbReference type="EMBL" id="RYP85888.1"/>
    </source>
</evidence>
<dbReference type="OrthoDB" id="3381242at2"/>
<dbReference type="SUPFAM" id="SSF54909">
    <property type="entry name" value="Dimeric alpha+beta barrel"/>
    <property type="match status" value="1"/>
</dbReference>
<feature type="domain" description="YCII-related" evidence="2">
    <location>
        <begin position="22"/>
        <end position="88"/>
    </location>
</feature>
<dbReference type="InterPro" id="IPR011008">
    <property type="entry name" value="Dimeric_a/b-barrel"/>
</dbReference>
<keyword evidence="4" id="KW-1185">Reference proteome</keyword>
<dbReference type="RefSeq" id="WP_134717273.1">
    <property type="nucleotide sequence ID" value="NZ_SDKM01000014.1"/>
</dbReference>
<evidence type="ECO:0000256" key="1">
    <source>
        <dbReference type="ARBA" id="ARBA00007689"/>
    </source>
</evidence>
<sequence>MQFQRLSVVRLMTPDPRPPDGPDDDRIQAEHLAYLASLRDRGLIALNGPVRGGDTPGLRGLTVYTVDADEARALATADPAVRAGWFEVTVDTWWVPSVPVTLGDRADIDVG</sequence>
<organism evidence="3 4">
    <name type="scientific">Nocardioides guangzhouensis</name>
    <dbReference type="NCBI Taxonomy" id="2497878"/>
    <lineage>
        <taxon>Bacteria</taxon>
        <taxon>Bacillati</taxon>
        <taxon>Actinomycetota</taxon>
        <taxon>Actinomycetes</taxon>
        <taxon>Propionibacteriales</taxon>
        <taxon>Nocardioidaceae</taxon>
        <taxon>Nocardioides</taxon>
    </lineage>
</organism>